<evidence type="ECO:0000256" key="3">
    <source>
        <dbReference type="ARBA" id="ARBA00022801"/>
    </source>
</evidence>
<keyword evidence="5" id="KW-0119">Carbohydrate metabolism</keyword>
<dbReference type="InterPro" id="IPR008979">
    <property type="entry name" value="Galactose-bd-like_sf"/>
</dbReference>
<evidence type="ECO:0000256" key="6">
    <source>
        <dbReference type="ARBA" id="ARBA00023295"/>
    </source>
</evidence>
<dbReference type="Pfam" id="PF03422">
    <property type="entry name" value="CBM_6"/>
    <property type="match status" value="1"/>
</dbReference>
<organism evidence="10 11">
    <name type="scientific">Candidatus Pseudobacter hemicellulosilyticus</name>
    <dbReference type="NCBI Taxonomy" id="3121375"/>
    <lineage>
        <taxon>Bacteria</taxon>
        <taxon>Pseudomonadati</taxon>
        <taxon>Bacteroidota</taxon>
        <taxon>Chitinophagia</taxon>
        <taxon>Chitinophagales</taxon>
        <taxon>Chitinophagaceae</taxon>
        <taxon>Pseudobacter</taxon>
    </lineage>
</organism>
<dbReference type="GO" id="GO:0009986">
    <property type="term" value="C:cell surface"/>
    <property type="evidence" value="ECO:0007669"/>
    <property type="project" value="TreeGrafter"/>
</dbReference>
<dbReference type="PROSITE" id="PS51175">
    <property type="entry name" value="CBM6"/>
    <property type="match status" value="1"/>
</dbReference>
<dbReference type="Gene3D" id="3.20.20.80">
    <property type="entry name" value="Glycosidases"/>
    <property type="match status" value="1"/>
</dbReference>
<keyword evidence="2" id="KW-0732">Signal</keyword>
<dbReference type="SUPFAM" id="SSF49785">
    <property type="entry name" value="Galactose-binding domain-like"/>
    <property type="match status" value="1"/>
</dbReference>
<evidence type="ECO:0000256" key="5">
    <source>
        <dbReference type="ARBA" id="ARBA00023277"/>
    </source>
</evidence>
<sequence length="648" mass="72482">MKLIRALHYWGNRFFVNPFRKSAALGSSQMLYSRLVGCVLLTGMATFANAQSFLRTSGQQIIDQQGRNVLLRGVGLGGWMLQEGYMLRIYNQGQQYKIRERIRNLIGEPATAAFYESWLANHTTRADIDSLKAWGFNSVRLPMHYNLYTLPVEQEPVAGQQTWLDKGFALTDSLLAWCKANGLYLILDLHAAPGGQGNDLNISDRDPDKPSLWDSEANKQKTIALWRKLAARYASEPAIGAYDILNEPNWGFADPSGDRNGLQEKNNGPLKQLLVDITKAIREVDPRHIIIIEGNGWGNNYNGMLPPWDSNMVLSFHKYWNYNDVASIRHILQFREQYNVPVWLGETGENSNVWFTECIRLLEQHNIGWAWWPLKKLGANNPLQIPAREEYKQLLEYWEKPDTVKPAAAKAEEVLMALAKATNISENIIHYDVIDAMIRQPHEPTAKPFRPHQLTGNYLLPAVDYDLGPNGIAYFDMDTANYHIANGGKRSEGNRGHMYRNDGVDIFVAVGSKVRGAEVINGDTAAAEAALVAAGLRDNTGFTGQTGKDFFVDDIETGEWLQYTIDVQRAGNYRLELLAGAGSKTGEVQLSLDGKPVGTAVSIPAITAQQWQPVVVVNKLSLKAGRHVLRLHAVKGGDYGVYALRFSR</sequence>
<dbReference type="PANTHER" id="PTHR31297:SF41">
    <property type="entry name" value="ENDOGLUCANASE, PUTATIVE (AFU_ORTHOLOGUE AFUA_5G01830)-RELATED"/>
    <property type="match status" value="1"/>
</dbReference>
<keyword evidence="3 8" id="KW-0378">Hydrolase</keyword>
<evidence type="ECO:0000313" key="11">
    <source>
        <dbReference type="Proteomes" id="UP001220610"/>
    </source>
</evidence>
<keyword evidence="6 8" id="KW-0326">Glycosidase</keyword>
<dbReference type="EMBL" id="CP119311">
    <property type="protein sequence ID" value="WEK34575.1"/>
    <property type="molecule type" value="Genomic_DNA"/>
</dbReference>
<dbReference type="InterPro" id="IPR006584">
    <property type="entry name" value="Cellulose-bd_IV"/>
</dbReference>
<evidence type="ECO:0000256" key="1">
    <source>
        <dbReference type="ARBA" id="ARBA00005641"/>
    </source>
</evidence>
<keyword evidence="7" id="KW-0624">Polysaccharide degradation</keyword>
<dbReference type="InterPro" id="IPR001547">
    <property type="entry name" value="Glyco_hydro_5"/>
</dbReference>
<dbReference type="SMART" id="SM00606">
    <property type="entry name" value="CBD_IV"/>
    <property type="match status" value="1"/>
</dbReference>
<gene>
    <name evidence="10" type="ORF">P0Y53_18975</name>
</gene>
<comment type="similarity">
    <text evidence="1 8">Belongs to the glycosyl hydrolase 5 (cellulase A) family.</text>
</comment>
<dbReference type="InterPro" id="IPR017853">
    <property type="entry name" value="GH"/>
</dbReference>
<evidence type="ECO:0000256" key="7">
    <source>
        <dbReference type="ARBA" id="ARBA00023326"/>
    </source>
</evidence>
<dbReference type="SUPFAM" id="SSF51445">
    <property type="entry name" value="(Trans)glycosidases"/>
    <property type="match status" value="1"/>
</dbReference>
<dbReference type="Proteomes" id="UP001220610">
    <property type="component" value="Chromosome"/>
</dbReference>
<reference evidence="10" key="1">
    <citation type="submission" date="2023-03" db="EMBL/GenBank/DDBJ databases">
        <title>Andean soil-derived lignocellulolytic bacterial consortium as a source of novel taxa and putative plastic-active enzymes.</title>
        <authorList>
            <person name="Diaz-Garcia L."/>
            <person name="Chuvochina M."/>
            <person name="Feuerriegel G."/>
            <person name="Bunk B."/>
            <person name="Sproer C."/>
            <person name="Streit W.R."/>
            <person name="Rodriguez L.M."/>
            <person name="Overmann J."/>
            <person name="Jimenez D.J."/>
        </authorList>
    </citation>
    <scope>NUCLEOTIDE SEQUENCE</scope>
    <source>
        <strain evidence="10">MAG 7</strain>
    </source>
</reference>
<dbReference type="GO" id="GO:0008422">
    <property type="term" value="F:beta-glucosidase activity"/>
    <property type="evidence" value="ECO:0007669"/>
    <property type="project" value="TreeGrafter"/>
</dbReference>
<dbReference type="Pfam" id="PF00150">
    <property type="entry name" value="Cellulase"/>
    <property type="match status" value="1"/>
</dbReference>
<protein>
    <submittedName>
        <fullName evidence="10">Cellulase family glycosylhydrolase</fullName>
    </submittedName>
</protein>
<evidence type="ECO:0000259" key="9">
    <source>
        <dbReference type="PROSITE" id="PS51175"/>
    </source>
</evidence>
<dbReference type="InterPro" id="IPR050386">
    <property type="entry name" value="Glycosyl_hydrolase_5"/>
</dbReference>
<dbReference type="PANTHER" id="PTHR31297">
    <property type="entry name" value="GLUCAN ENDO-1,6-BETA-GLUCOSIDASE B"/>
    <property type="match status" value="1"/>
</dbReference>
<name>A0AAJ5WU94_9BACT</name>
<evidence type="ECO:0000256" key="8">
    <source>
        <dbReference type="RuleBase" id="RU361153"/>
    </source>
</evidence>
<feature type="domain" description="CBM6" evidence="9">
    <location>
        <begin position="523"/>
        <end position="648"/>
    </location>
</feature>
<dbReference type="GO" id="GO:0030246">
    <property type="term" value="F:carbohydrate binding"/>
    <property type="evidence" value="ECO:0007669"/>
    <property type="project" value="InterPro"/>
</dbReference>
<dbReference type="CDD" id="cd04080">
    <property type="entry name" value="CBM6_cellulase-like"/>
    <property type="match status" value="1"/>
</dbReference>
<dbReference type="Gene3D" id="2.60.120.260">
    <property type="entry name" value="Galactose-binding domain-like"/>
    <property type="match status" value="1"/>
</dbReference>
<dbReference type="InterPro" id="IPR005084">
    <property type="entry name" value="CBM6"/>
</dbReference>
<accession>A0AAJ5WU94</accession>
<dbReference type="GO" id="GO:0030245">
    <property type="term" value="P:cellulose catabolic process"/>
    <property type="evidence" value="ECO:0007669"/>
    <property type="project" value="UniProtKB-KW"/>
</dbReference>
<evidence type="ECO:0000256" key="4">
    <source>
        <dbReference type="ARBA" id="ARBA00023001"/>
    </source>
</evidence>
<proteinExistence type="inferred from homology"/>
<dbReference type="AlphaFoldDB" id="A0AAJ5WU94"/>
<keyword evidence="4" id="KW-0136">Cellulose degradation</keyword>
<evidence type="ECO:0000313" key="10">
    <source>
        <dbReference type="EMBL" id="WEK34575.1"/>
    </source>
</evidence>
<evidence type="ECO:0000256" key="2">
    <source>
        <dbReference type="ARBA" id="ARBA00022729"/>
    </source>
</evidence>
<dbReference type="GO" id="GO:0005576">
    <property type="term" value="C:extracellular region"/>
    <property type="evidence" value="ECO:0007669"/>
    <property type="project" value="TreeGrafter"/>
</dbReference>